<comment type="caution">
    <text evidence="1">The sequence shown here is derived from an EMBL/GenBank/DDBJ whole genome shotgun (WGS) entry which is preliminary data.</text>
</comment>
<evidence type="ECO:0000313" key="2">
    <source>
        <dbReference type="Proteomes" id="UP001597340"/>
    </source>
</evidence>
<keyword evidence="2" id="KW-1185">Reference proteome</keyword>
<dbReference type="Proteomes" id="UP001597340">
    <property type="component" value="Unassembled WGS sequence"/>
</dbReference>
<dbReference type="RefSeq" id="WP_229523949.1">
    <property type="nucleotide sequence ID" value="NZ_JAFFQR010000043.1"/>
</dbReference>
<dbReference type="EMBL" id="JBHTNZ010000015">
    <property type="protein sequence ID" value="MFD1462240.1"/>
    <property type="molecule type" value="Genomic_DNA"/>
</dbReference>
<name>A0ABW4DGC7_9BACL</name>
<organism evidence="1 2">
    <name type="scientific">Paenibacillus farraposensis</name>
    <dbReference type="NCBI Taxonomy" id="2807095"/>
    <lineage>
        <taxon>Bacteria</taxon>
        <taxon>Bacillati</taxon>
        <taxon>Bacillota</taxon>
        <taxon>Bacilli</taxon>
        <taxon>Bacillales</taxon>
        <taxon>Paenibacillaceae</taxon>
        <taxon>Paenibacillus</taxon>
    </lineage>
</organism>
<proteinExistence type="predicted"/>
<evidence type="ECO:0008006" key="3">
    <source>
        <dbReference type="Google" id="ProtNLM"/>
    </source>
</evidence>
<evidence type="ECO:0000313" key="1">
    <source>
        <dbReference type="EMBL" id="MFD1462240.1"/>
    </source>
</evidence>
<accession>A0ABW4DGC7</accession>
<reference evidence="2" key="1">
    <citation type="journal article" date="2019" name="Int. J. Syst. Evol. Microbiol.">
        <title>The Global Catalogue of Microorganisms (GCM) 10K type strain sequencing project: providing services to taxonomists for standard genome sequencing and annotation.</title>
        <authorList>
            <consortium name="The Broad Institute Genomics Platform"/>
            <consortium name="The Broad Institute Genome Sequencing Center for Infectious Disease"/>
            <person name="Wu L."/>
            <person name="Ma J."/>
        </authorList>
    </citation>
    <scope>NUCLEOTIDE SEQUENCE [LARGE SCALE GENOMIC DNA]</scope>
    <source>
        <strain evidence="2">CCM 9147</strain>
    </source>
</reference>
<dbReference type="PROSITE" id="PS51257">
    <property type="entry name" value="PROKAR_LIPOPROTEIN"/>
    <property type="match status" value="1"/>
</dbReference>
<sequence length="74" mass="8598">MEKHRFRNLFFCFVILLMLVACQKEYSGKLVQWGDTANSIDTTKLKRNNIPYEIKDGKLYIPKDAVSDATYCCT</sequence>
<gene>
    <name evidence="1" type="ORF">ACFQ5D_12690</name>
</gene>
<protein>
    <recommendedName>
        <fullName evidence="3">Lipoprotein</fullName>
    </recommendedName>
</protein>